<evidence type="ECO:0008006" key="8">
    <source>
        <dbReference type="Google" id="ProtNLM"/>
    </source>
</evidence>
<reference evidence="7" key="1">
    <citation type="journal article" date="2016" name="Genome Announc.">
        <title>Complete Genome Sequence of Geobacillus thermoglucosidasius NCIMB 11955, the Progenitor of a Bioethanol Production Strain.</title>
        <authorList>
            <person name="Sheng L."/>
            <person name="Zhang Y."/>
            <person name="Minton N.P."/>
        </authorList>
    </citation>
    <scope>NUCLEOTIDE SEQUENCE [LARGE SCALE GENOMIC DNA]</scope>
    <source>
        <strain evidence="7">NCIMB 11955</strain>
    </source>
</reference>
<dbReference type="EMBL" id="CP016622">
    <property type="protein sequence ID" value="ANZ30882.1"/>
    <property type="molecule type" value="Genomic_DNA"/>
</dbReference>
<keyword evidence="1" id="KW-0175">Coiled coil</keyword>
<evidence type="ECO:0000313" key="6">
    <source>
        <dbReference type="EMBL" id="ANZ30882.1"/>
    </source>
</evidence>
<evidence type="ECO:0000256" key="2">
    <source>
        <dbReference type="SAM" id="MobiDB-lite"/>
    </source>
</evidence>
<evidence type="ECO:0000259" key="4">
    <source>
        <dbReference type="Pfam" id="PF25792"/>
    </source>
</evidence>
<evidence type="ECO:0000259" key="5">
    <source>
        <dbReference type="Pfam" id="PF25796"/>
    </source>
</evidence>
<dbReference type="AlphaFoldDB" id="A0AAN1D7D2"/>
<dbReference type="InterPro" id="IPR027417">
    <property type="entry name" value="P-loop_NTPase"/>
</dbReference>
<dbReference type="RefSeq" id="WP_042385359.1">
    <property type="nucleotide sequence ID" value="NZ_CP012712.1"/>
</dbReference>
<dbReference type="InterPro" id="IPR058038">
    <property type="entry name" value="BREX_BrxC_wHTH"/>
</dbReference>
<sequence>MQIKQLFKKDIFRNINGVVQAGQLDSETIQNELEEYVMTEEVTEYLHTFYKNYLAVYKTPSANIGVWISGFFGSGKSHFLKILSYLLDNKPINGKKPVEYFYDKTNNQELLSMMNEVAAKESDALLFNIDSMSSSASTHKERIVEVFLRVFNRHLGYSDTLWLADMERQLDEEGKYEQFKSVIRQSYGVEWEEFRLKALLRRKKIIQALVEIGYDEETASSFFEVSKNTFDITSEQFSKMVADYCKKRGPEYRLIFLVDEVGQYIGTDVNLMLNLQTVVEDLGNRCRGQAWVIVTSQEKIDAVTNLHSTNDFSKIQGRFATRINLTSSNTDEVIKRRLLEKTETAEKTLKAIYEPIEQLIRGRLAFDPNSTQLRSGYRSAEEFVALYPFVPYQVELLQKVFNKIRIHGEGGTSLAHGERSLLKAFQEAVQLNAEEDSGNLVTLAEFFPSIRNFLETTITRTISRAEDRAKNEEGLKPEDVDVLKVLYLIKGIDEIKATPNNIATLLVETIHDERGPLEYRVKESLNRLEQAMFIEKHADGTYSFLSDEEQEINKEIKNVEVNPIKIKEQLGDLFFTKMYPKTKYEYKKDIPPFDFNKRFDNYTKGHMTHPLTLQVFSVAISDMEAAMKANSGQLVICLDEELVAEAESAIKYSEQVQRYVQLKRNNSTTLTQHRIYDAKLAQVDEFERKAEELLRKACEKARFYVQGQERIFKGSFENQVNSAFDMLIKNTYTKLDYIDTPISFKAHKEEWKRLVEHGIDQDLLNMTGNRNAYEELKTYFEDLARMHEKPSLKTVIEKFSDVPYGWSEYDIIGLILALMHDGKVNLYVGDERFTPAHPQFFDRLSRISERERIRIIPEIEVDPKIKKEFTSLMREFFGRQEVGETYQDFAEIIQQEINERFTMPLEEIRSRRRESKSADYPYPGEREINIISMGIQKLLQIRDAEQLVNKFIEAQDEIDQWLEMIEKLLGFYKKTPISVFDDAVNTLQLYQNDLILIQNSDVQIIKKQITDILTKQEPYRDIPKLPQLINELEEKIKAEVNEQRKAIQVQVQTLEEKLVELKDYYQHESSIVQYIDTEWQTFNRLKSNIVTETSIVTIRALVQQLNEHAKRVQDRAKQMEEELRKKPPTVVDSDRDTPSVVREKTTKKLSANELHRMFFNGRTKIETQQDLDAALEQLRTNLLRELKDHILEIE</sequence>
<feature type="domain" description="Probable ATP-binding protein BrxC alpha-helical" evidence="4">
    <location>
        <begin position="866"/>
        <end position="993"/>
    </location>
</feature>
<dbReference type="InterPro" id="IPR058036">
    <property type="entry name" value="BREX_BrxC_4th"/>
</dbReference>
<proteinExistence type="predicted"/>
<organism evidence="6 7">
    <name type="scientific">Parageobacillus thermoglucosidasius</name>
    <name type="common">Geobacillus thermoglucosidasius</name>
    <dbReference type="NCBI Taxonomy" id="1426"/>
    <lineage>
        <taxon>Bacteria</taxon>
        <taxon>Bacillati</taxon>
        <taxon>Bacillota</taxon>
        <taxon>Bacilli</taxon>
        <taxon>Bacillales</taxon>
        <taxon>Anoxybacillaceae</taxon>
        <taxon>Parageobacillus</taxon>
    </lineage>
</organism>
<evidence type="ECO:0000313" key="7">
    <source>
        <dbReference type="Proteomes" id="UP000093052"/>
    </source>
</evidence>
<dbReference type="Proteomes" id="UP000093052">
    <property type="component" value="Chromosome"/>
</dbReference>
<keyword evidence="7" id="KW-1185">Reference proteome</keyword>
<evidence type="ECO:0000256" key="1">
    <source>
        <dbReference type="SAM" id="Coils"/>
    </source>
</evidence>
<feature type="coiled-coil region" evidence="1">
    <location>
        <begin position="1029"/>
        <end position="1064"/>
    </location>
</feature>
<dbReference type="InterPro" id="IPR047679">
    <property type="entry name" value="BREX_BrxC"/>
</dbReference>
<protein>
    <recommendedName>
        <fullName evidence="8">BREX system P-loop protein BrxC</fullName>
    </recommendedName>
</protein>
<feature type="domain" description="Probable ATP-binding protein BrxC winged helix-turn-helix" evidence="3">
    <location>
        <begin position="734"/>
        <end position="855"/>
    </location>
</feature>
<feature type="domain" description="Probable ATP-binding protein BrxC 4th six-stranded beta-sheet" evidence="5">
    <location>
        <begin position="559"/>
        <end position="727"/>
    </location>
</feature>
<dbReference type="Pfam" id="PF25796">
    <property type="entry name" value="BREX_BrxC_4th"/>
    <property type="match status" value="1"/>
</dbReference>
<accession>A0AAN1D7D2</accession>
<name>A0AAN1D7D2_PARTM</name>
<dbReference type="KEGG" id="ptl:AOT13_12680"/>
<dbReference type="GeneID" id="56926295"/>
<dbReference type="Pfam" id="PF25792">
    <property type="entry name" value="BREX_BrxC_helical"/>
    <property type="match status" value="1"/>
</dbReference>
<dbReference type="InterPro" id="IPR058037">
    <property type="entry name" value="BREX_BrxC_helical"/>
</dbReference>
<evidence type="ECO:0000259" key="3">
    <source>
        <dbReference type="Pfam" id="PF25791"/>
    </source>
</evidence>
<dbReference type="Pfam" id="PF25791">
    <property type="entry name" value="WHD_BREX_BrxC"/>
    <property type="match status" value="1"/>
</dbReference>
<gene>
    <name evidence="6" type="ORF">BCV53_12690</name>
</gene>
<feature type="region of interest" description="Disordered" evidence="2">
    <location>
        <begin position="1117"/>
        <end position="1138"/>
    </location>
</feature>
<dbReference type="SUPFAM" id="SSF52540">
    <property type="entry name" value="P-loop containing nucleoside triphosphate hydrolases"/>
    <property type="match status" value="1"/>
</dbReference>
<dbReference type="NCBIfam" id="NF033441">
    <property type="entry name" value="BREX_BrxC"/>
    <property type="match status" value="1"/>
</dbReference>